<keyword evidence="1" id="KW-0732">Signal</keyword>
<protein>
    <recommendedName>
        <fullName evidence="4">PEP-CTERM protein-sorting domain-containing protein</fullName>
    </recommendedName>
</protein>
<evidence type="ECO:0000313" key="3">
    <source>
        <dbReference type="Proteomes" id="UP000622604"/>
    </source>
</evidence>
<reference evidence="2" key="2">
    <citation type="submission" date="2020-09" db="EMBL/GenBank/DDBJ databases">
        <authorList>
            <person name="Sun Q."/>
            <person name="Kim S."/>
        </authorList>
    </citation>
    <scope>NUCLEOTIDE SEQUENCE</scope>
    <source>
        <strain evidence="2">KCTC 32337</strain>
    </source>
</reference>
<reference evidence="2" key="1">
    <citation type="journal article" date="2014" name="Int. J. Syst. Evol. Microbiol.">
        <title>Complete genome sequence of Corynebacterium casei LMG S-19264T (=DSM 44701T), isolated from a smear-ripened cheese.</title>
        <authorList>
            <consortium name="US DOE Joint Genome Institute (JGI-PGF)"/>
            <person name="Walter F."/>
            <person name="Albersmeier A."/>
            <person name="Kalinowski J."/>
            <person name="Ruckert C."/>
        </authorList>
    </citation>
    <scope>NUCLEOTIDE SEQUENCE</scope>
    <source>
        <strain evidence="2">KCTC 32337</strain>
    </source>
</reference>
<feature type="chain" id="PRO_5034635354" description="PEP-CTERM protein-sorting domain-containing protein" evidence="1">
    <location>
        <begin position="38"/>
        <end position="255"/>
    </location>
</feature>
<comment type="caution">
    <text evidence="2">The sequence shown here is derived from an EMBL/GenBank/DDBJ whole genome shotgun (WGS) entry which is preliminary data.</text>
</comment>
<name>A0A8H9IDZ9_9ALTE</name>
<organism evidence="2 3">
    <name type="scientific">Paraglaciecola chathamensis</name>
    <dbReference type="NCBI Taxonomy" id="368405"/>
    <lineage>
        <taxon>Bacteria</taxon>
        <taxon>Pseudomonadati</taxon>
        <taxon>Pseudomonadota</taxon>
        <taxon>Gammaproteobacteria</taxon>
        <taxon>Alteromonadales</taxon>
        <taxon>Alteromonadaceae</taxon>
        <taxon>Paraglaciecola</taxon>
    </lineage>
</organism>
<evidence type="ECO:0008006" key="4">
    <source>
        <dbReference type="Google" id="ProtNLM"/>
    </source>
</evidence>
<dbReference type="AlphaFoldDB" id="A0A8H9IDZ9"/>
<evidence type="ECO:0000313" key="2">
    <source>
        <dbReference type="EMBL" id="GGZ53968.1"/>
    </source>
</evidence>
<dbReference type="Proteomes" id="UP000622604">
    <property type="component" value="Unassembled WGS sequence"/>
</dbReference>
<accession>A0A8H9IDZ9</accession>
<gene>
    <name evidence="2" type="ORF">GCM10011274_10100</name>
</gene>
<feature type="signal peptide" evidence="1">
    <location>
        <begin position="1"/>
        <end position="37"/>
    </location>
</feature>
<dbReference type="EMBL" id="BMZC01000002">
    <property type="protein sequence ID" value="GGZ53968.1"/>
    <property type="molecule type" value="Genomic_DNA"/>
</dbReference>
<proteinExistence type="predicted"/>
<sequence length="255" mass="27334">MRVKVLINQMEVVMKLISKNKIFLMLGLALSSAQASATVIGGEPTQNLGAISFTESYADGLGRYTVTNELENSLLVGFGVTNIDTTAKIETAEDWGSYVESRGAGNVDDNYFYYEAYTINAENWATQVLYIEESNSDNDGGGFYNPAEYTAQDLYGDIDSFFTNGENTLNWYSANDGALWGGNTWDGFVFEGDQPASSLYGILSSQDESAPTVFANGITPTSVTTTPDATNVPAPGALGLLALGILGVALGRRRV</sequence>
<evidence type="ECO:0000256" key="1">
    <source>
        <dbReference type="SAM" id="SignalP"/>
    </source>
</evidence>